<organism evidence="2 3">
    <name type="scientific">Rhizophagus irregularis</name>
    <dbReference type="NCBI Taxonomy" id="588596"/>
    <lineage>
        <taxon>Eukaryota</taxon>
        <taxon>Fungi</taxon>
        <taxon>Fungi incertae sedis</taxon>
        <taxon>Mucoromycota</taxon>
        <taxon>Glomeromycotina</taxon>
        <taxon>Glomeromycetes</taxon>
        <taxon>Glomerales</taxon>
        <taxon>Glomeraceae</taxon>
        <taxon>Rhizophagus</taxon>
    </lineage>
</organism>
<feature type="region of interest" description="Disordered" evidence="1">
    <location>
        <begin position="1"/>
        <end position="24"/>
    </location>
</feature>
<name>A0A2N1MFF2_9GLOM</name>
<proteinExistence type="predicted"/>
<feature type="compositionally biased region" description="Basic and acidic residues" evidence="1">
    <location>
        <begin position="15"/>
        <end position="24"/>
    </location>
</feature>
<evidence type="ECO:0000256" key="1">
    <source>
        <dbReference type="SAM" id="MobiDB-lite"/>
    </source>
</evidence>
<evidence type="ECO:0000313" key="2">
    <source>
        <dbReference type="EMBL" id="PKK60378.1"/>
    </source>
</evidence>
<sequence>MYTVKRNKTRGTSRLSEEDSRTFGEKYNDNTTRCGLSPVNGEHHIGSDAMGIECGECFSRRTIKGIQTQFGQLSRICSLGGDMWYPQPFEELDILFVHSYSTPKYENQEMSTKELLRSYCYGWVFMWDDKSLMLWPIGNSPEDVPKQSVKGKIMLGWLLKNGVVYECIRNH</sequence>
<gene>
    <name evidence="2" type="ORF">RhiirC2_793396</name>
</gene>
<dbReference type="Proteomes" id="UP000233469">
    <property type="component" value="Unassembled WGS sequence"/>
</dbReference>
<protein>
    <submittedName>
        <fullName evidence="2">Uncharacterized protein</fullName>
    </submittedName>
</protein>
<feature type="compositionally biased region" description="Basic residues" evidence="1">
    <location>
        <begin position="1"/>
        <end position="11"/>
    </location>
</feature>
<dbReference type="AlphaFoldDB" id="A0A2N1MFF2"/>
<dbReference type="EMBL" id="LLXL01002608">
    <property type="protein sequence ID" value="PKK60378.1"/>
    <property type="molecule type" value="Genomic_DNA"/>
</dbReference>
<dbReference type="VEuPathDB" id="FungiDB:FUN_011512"/>
<dbReference type="VEuPathDB" id="FungiDB:RhiirFUN_012808"/>
<reference evidence="2 3" key="1">
    <citation type="submission" date="2016-04" db="EMBL/GenBank/DDBJ databases">
        <title>Genome analyses suggest a sexual origin of heterokaryosis in a supposedly ancient asexual fungus.</title>
        <authorList>
            <person name="Ropars J."/>
            <person name="Sedzielewska K."/>
            <person name="Noel J."/>
            <person name="Charron P."/>
            <person name="Farinelli L."/>
            <person name="Marton T."/>
            <person name="Kruger M."/>
            <person name="Pelin A."/>
            <person name="Brachmann A."/>
            <person name="Corradi N."/>
        </authorList>
    </citation>
    <scope>NUCLEOTIDE SEQUENCE [LARGE SCALE GENOMIC DNA]</scope>
    <source>
        <strain evidence="2 3">C2</strain>
    </source>
</reference>
<comment type="caution">
    <text evidence="2">The sequence shown here is derived from an EMBL/GenBank/DDBJ whole genome shotgun (WGS) entry which is preliminary data.</text>
</comment>
<accession>A0A2N1MFF2</accession>
<reference evidence="2 3" key="2">
    <citation type="submission" date="2017-10" db="EMBL/GenBank/DDBJ databases">
        <title>Extensive intraspecific genome diversity in a model arbuscular mycorrhizal fungus.</title>
        <authorList>
            <person name="Chen E.C.H."/>
            <person name="Morin E."/>
            <person name="Baudet D."/>
            <person name="Noel J."/>
            <person name="Ndikumana S."/>
            <person name="Charron P."/>
            <person name="St-Onge C."/>
            <person name="Giorgi J."/>
            <person name="Grigoriev I.V."/>
            <person name="Roux C."/>
            <person name="Martin F.M."/>
            <person name="Corradi N."/>
        </authorList>
    </citation>
    <scope>NUCLEOTIDE SEQUENCE [LARGE SCALE GENOMIC DNA]</scope>
    <source>
        <strain evidence="2 3">C2</strain>
    </source>
</reference>
<evidence type="ECO:0000313" key="3">
    <source>
        <dbReference type="Proteomes" id="UP000233469"/>
    </source>
</evidence>
<dbReference type="VEuPathDB" id="FungiDB:RhiirA1_454041"/>